<evidence type="ECO:0000313" key="7">
    <source>
        <dbReference type="Proteomes" id="UP001352223"/>
    </source>
</evidence>
<dbReference type="SUPFAM" id="SSF75005">
    <property type="entry name" value="Arabinanase/levansucrase/invertase"/>
    <property type="match status" value="2"/>
</dbReference>
<sequence length="952" mass="103364">MPRNGISRPSAAALSRRHLLVAGAFTLGASALASPAHATTMKAENAAYDGYLFVYFTGEGTADGEQIHLALSKGNDPLHWRELNGGRPVLTSSLGDKGVRDPFVIRSPEGDRFFLIATDLKINGGAGWDYVQRHGSRSIIVWESDDLVRWSEPRSVQVSPETAGNTWAPEACWSTELKAYVVFWASKVYAANDPEHTGNTYNRMLYATTTDFVTFSEAQVWNDPGYSVIDSTVIAHDGTYYRFTKDERSASQSACGKFILQERATDLLDTDWEMVSECIGSGAMAQGEGPLVFKSNSEEKWFLFVDDYTGGGYIPFESRDLVGGVWTEAAEYRLPSAPRHGTVLPVTRDEYARIEAKWGLAPVLADANGLVAHWPLTANAEDVSGHGYHGTATGDARWADGALVLCGAGGHIALPENMLAGVDAVTVAADVWVEADQQTPYFLYGFGNTDSSTGHGDGYLFATGGSADDGFRAALSDGNWSKEQGVNANSGLPRGRWVNVTYTVDGATALLHLDGAVVARNTAVTLLPSDIGGGRTTANYLGRSQYTSDRTLKGRLRDVRLYNRALSADEIAALPANATRIRDVEVRGLAVPAVVEGVGGTVVLPVEPGTDLRRLRPEFTLAPGARISPASGRRTDLRIAVTYTVTSADGAKRRWKVSAAELRTPVLPGFHADPNIVAFGGTYYLYSTTDGFDGWSGTRFSVWSSKNLVDWTDRGVILDLGKDVSWAESRAWAPTIAERDGRYFFYYCAEAKIGVATATSPTGPFTDSGKVLIAANPDGQGQAIDPAVFTDDDGQAYLYWGNGSAWVAPLNDDMVSYEPSAARRITGLDDFREGLFMVRRKGLYHLTYSIDDTRSENYRVGYATSTTPYGPFTYRGIILSKDPSRGIVGTGHNSVLRVPGTDDWYICYHRFALPDGDGTHRETTIDRVTFGKDGLMRPVVPTLEGVRPRRIP</sequence>
<dbReference type="InterPro" id="IPR013320">
    <property type="entry name" value="ConA-like_dom_sf"/>
</dbReference>
<evidence type="ECO:0000256" key="5">
    <source>
        <dbReference type="SAM" id="SignalP"/>
    </source>
</evidence>
<dbReference type="EMBL" id="JAOZYB010000302">
    <property type="protein sequence ID" value="MEB3964100.1"/>
    <property type="molecule type" value="Genomic_DNA"/>
</dbReference>
<dbReference type="Pfam" id="PF04616">
    <property type="entry name" value="Glyco_hydro_43"/>
    <property type="match status" value="1"/>
</dbReference>
<reference evidence="6 7" key="1">
    <citation type="submission" date="2022-10" db="EMBL/GenBank/DDBJ databases">
        <authorList>
            <person name="Xie J."/>
            <person name="Shen N."/>
        </authorList>
    </citation>
    <scope>NUCLEOTIDE SEQUENCE [LARGE SCALE GENOMIC DNA]</scope>
    <source>
        <strain evidence="6 7">DSM 41681</strain>
    </source>
</reference>
<dbReference type="RefSeq" id="WP_324771816.1">
    <property type="nucleotide sequence ID" value="NZ_BAAATS010000018.1"/>
</dbReference>
<comment type="caution">
    <text evidence="6">The sequence shown here is derived from an EMBL/GenBank/DDBJ whole genome shotgun (WGS) entry which is preliminary data.</text>
</comment>
<evidence type="ECO:0000256" key="2">
    <source>
        <dbReference type="ARBA" id="ARBA00009865"/>
    </source>
</evidence>
<dbReference type="InterPro" id="IPR006710">
    <property type="entry name" value="Glyco_hydro_43"/>
</dbReference>
<dbReference type="Gene3D" id="2.60.120.200">
    <property type="match status" value="1"/>
</dbReference>
<keyword evidence="7" id="KW-1185">Reference proteome</keyword>
<dbReference type="PROSITE" id="PS51318">
    <property type="entry name" value="TAT"/>
    <property type="match status" value="1"/>
</dbReference>
<feature type="signal peptide" evidence="5">
    <location>
        <begin position="1"/>
        <end position="38"/>
    </location>
</feature>
<dbReference type="CDD" id="cd09004">
    <property type="entry name" value="GH43_bXyl-like"/>
    <property type="match status" value="1"/>
</dbReference>
<keyword evidence="3" id="KW-0378">Hydrolase</keyword>
<gene>
    <name evidence="6" type="ORF">OKJ48_28240</name>
</gene>
<dbReference type="SUPFAM" id="SSF49899">
    <property type="entry name" value="Concanavalin A-like lectins/glucanases"/>
    <property type="match status" value="1"/>
</dbReference>
<dbReference type="InterPro" id="IPR006311">
    <property type="entry name" value="TAT_signal"/>
</dbReference>
<protein>
    <submittedName>
        <fullName evidence="6">Family 43 glycosylhydrolase</fullName>
    </submittedName>
</protein>
<dbReference type="Proteomes" id="UP001352223">
    <property type="component" value="Unassembled WGS sequence"/>
</dbReference>
<evidence type="ECO:0000313" key="6">
    <source>
        <dbReference type="EMBL" id="MEB3964100.1"/>
    </source>
</evidence>
<dbReference type="PANTHER" id="PTHR43301:SF3">
    <property type="entry name" value="ARABINAN ENDO-1,5-ALPHA-L-ARABINOSIDASE A-RELATED"/>
    <property type="match status" value="1"/>
</dbReference>
<feature type="chain" id="PRO_5045647824" evidence="5">
    <location>
        <begin position="39"/>
        <end position="952"/>
    </location>
</feature>
<evidence type="ECO:0000256" key="3">
    <source>
        <dbReference type="ARBA" id="ARBA00022801"/>
    </source>
</evidence>
<keyword evidence="4" id="KW-0326">Glycosidase</keyword>
<keyword evidence="5" id="KW-0732">Signal</keyword>
<organism evidence="6 7">
    <name type="scientific">Streptomyces kunmingensis</name>
    <dbReference type="NCBI Taxonomy" id="68225"/>
    <lineage>
        <taxon>Bacteria</taxon>
        <taxon>Bacillati</taxon>
        <taxon>Actinomycetota</taxon>
        <taxon>Actinomycetes</taxon>
        <taxon>Kitasatosporales</taxon>
        <taxon>Streptomycetaceae</taxon>
        <taxon>Streptomyces</taxon>
    </lineage>
</organism>
<dbReference type="CDD" id="cd08983">
    <property type="entry name" value="GH43_Bt3655-like"/>
    <property type="match status" value="1"/>
</dbReference>
<dbReference type="Gene3D" id="2.60.40.2340">
    <property type="match status" value="1"/>
</dbReference>
<dbReference type="InterPro" id="IPR023296">
    <property type="entry name" value="Glyco_hydro_beta-prop_sf"/>
</dbReference>
<dbReference type="Gene3D" id="2.115.10.20">
    <property type="entry name" value="Glycosyl hydrolase domain, family 43"/>
    <property type="match status" value="2"/>
</dbReference>
<evidence type="ECO:0000256" key="1">
    <source>
        <dbReference type="ARBA" id="ARBA00004834"/>
    </source>
</evidence>
<name>A0ABU6CJM2_9ACTN</name>
<comment type="similarity">
    <text evidence="2">Belongs to the glycosyl hydrolase 43 family.</text>
</comment>
<comment type="pathway">
    <text evidence="1">Glycan metabolism; L-arabinan degradation.</text>
</comment>
<accession>A0ABU6CJM2</accession>
<dbReference type="PANTHER" id="PTHR43301">
    <property type="entry name" value="ARABINAN ENDO-1,5-ALPHA-L-ARABINOSIDASE"/>
    <property type="match status" value="1"/>
</dbReference>
<proteinExistence type="inferred from homology"/>
<evidence type="ECO:0000256" key="4">
    <source>
        <dbReference type="ARBA" id="ARBA00023295"/>
    </source>
</evidence>
<dbReference type="InterPro" id="IPR050727">
    <property type="entry name" value="GH43_arabinanases"/>
</dbReference>
<dbReference type="Pfam" id="PF13385">
    <property type="entry name" value="Laminin_G_3"/>
    <property type="match status" value="1"/>
</dbReference>